<dbReference type="PROSITE" id="PS50082">
    <property type="entry name" value="WD_REPEATS_2"/>
    <property type="match status" value="11"/>
</dbReference>
<dbReference type="Proteomes" id="UP000007266">
    <property type="component" value="Linkage group 7"/>
</dbReference>
<dbReference type="Gene3D" id="1.10.150.50">
    <property type="entry name" value="Transcription Factor, Ets-1"/>
    <property type="match status" value="1"/>
</dbReference>
<dbReference type="CDD" id="cd16655">
    <property type="entry name" value="RING-Ubox_WDSUB1-like"/>
    <property type="match status" value="1"/>
</dbReference>
<dbReference type="InterPro" id="IPR015943">
    <property type="entry name" value="WD40/YVTN_repeat-like_dom_sf"/>
</dbReference>
<dbReference type="Pfam" id="PF04564">
    <property type="entry name" value="U-box"/>
    <property type="match status" value="1"/>
</dbReference>
<evidence type="ECO:0000256" key="2">
    <source>
        <dbReference type="ARBA" id="ARBA00022574"/>
    </source>
</evidence>
<feature type="repeat" description="WD" evidence="4">
    <location>
        <begin position="808"/>
        <end position="849"/>
    </location>
</feature>
<dbReference type="PANTHER" id="PTHR46573">
    <property type="entry name" value="WD REPEAT, SAM AND U-BOX DOMAIN-CONTAINING PROTEIN 1"/>
    <property type="match status" value="1"/>
</dbReference>
<dbReference type="Pfam" id="PF00400">
    <property type="entry name" value="WD40"/>
    <property type="match status" value="12"/>
</dbReference>
<dbReference type="PROSITE" id="PS50294">
    <property type="entry name" value="WD_REPEATS_REGION"/>
    <property type="match status" value="8"/>
</dbReference>
<dbReference type="SUPFAM" id="SSF50978">
    <property type="entry name" value="WD40 repeat-like"/>
    <property type="match status" value="2"/>
</dbReference>
<dbReference type="InterPro" id="IPR013761">
    <property type="entry name" value="SAM/pointed_sf"/>
</dbReference>
<dbReference type="InterPro" id="IPR052085">
    <property type="entry name" value="WD-SAM-U-box"/>
</dbReference>
<feature type="repeat" description="WD" evidence="4">
    <location>
        <begin position="283"/>
        <end position="314"/>
    </location>
</feature>
<dbReference type="STRING" id="7070.A0A139WF14"/>
<gene>
    <name evidence="7" type="primary">AUGUSTUS-3.0.2_08907</name>
    <name evidence="7" type="ORF">TcasGA2_TC008907</name>
</gene>
<dbReference type="SUPFAM" id="SSF47769">
    <property type="entry name" value="SAM/Pointed domain"/>
    <property type="match status" value="1"/>
</dbReference>
<dbReference type="SUPFAM" id="SSF57850">
    <property type="entry name" value="RING/U-box"/>
    <property type="match status" value="1"/>
</dbReference>
<dbReference type="OMA" id="EALMVCD"/>
<dbReference type="InterPro" id="IPR019775">
    <property type="entry name" value="WD40_repeat_CS"/>
</dbReference>
<organism evidence="7 8">
    <name type="scientific">Tribolium castaneum</name>
    <name type="common">Red flour beetle</name>
    <dbReference type="NCBI Taxonomy" id="7070"/>
    <lineage>
        <taxon>Eukaryota</taxon>
        <taxon>Metazoa</taxon>
        <taxon>Ecdysozoa</taxon>
        <taxon>Arthropoda</taxon>
        <taxon>Hexapoda</taxon>
        <taxon>Insecta</taxon>
        <taxon>Pterygota</taxon>
        <taxon>Neoptera</taxon>
        <taxon>Endopterygota</taxon>
        <taxon>Coleoptera</taxon>
        <taxon>Polyphaga</taxon>
        <taxon>Cucujiformia</taxon>
        <taxon>Tenebrionidae</taxon>
        <taxon>Tenebrionidae incertae sedis</taxon>
        <taxon>Tribolium</taxon>
    </lineage>
</organism>
<dbReference type="InterPro" id="IPR001680">
    <property type="entry name" value="WD40_rpt"/>
</dbReference>
<dbReference type="SMART" id="SM00320">
    <property type="entry name" value="WD40"/>
    <property type="match status" value="14"/>
</dbReference>
<dbReference type="InterPro" id="IPR001660">
    <property type="entry name" value="SAM"/>
</dbReference>
<dbReference type="PROSITE" id="PS00678">
    <property type="entry name" value="WD_REPEATS_1"/>
    <property type="match status" value="3"/>
</dbReference>
<feature type="repeat" description="WD" evidence="4">
    <location>
        <begin position="766"/>
        <end position="808"/>
    </location>
</feature>
<dbReference type="PROSITE" id="PS51698">
    <property type="entry name" value="U_BOX"/>
    <property type="match status" value="1"/>
</dbReference>
<dbReference type="GO" id="GO:0016567">
    <property type="term" value="P:protein ubiquitination"/>
    <property type="evidence" value="ECO:0007669"/>
    <property type="project" value="InterPro"/>
</dbReference>
<dbReference type="Gene3D" id="3.30.40.10">
    <property type="entry name" value="Zinc/RING finger domain, C3HC4 (zinc finger)"/>
    <property type="match status" value="1"/>
</dbReference>
<dbReference type="InterPro" id="IPR013083">
    <property type="entry name" value="Znf_RING/FYVE/PHD"/>
</dbReference>
<evidence type="ECO:0000256" key="4">
    <source>
        <dbReference type="PROSITE-ProRule" id="PRU00221"/>
    </source>
</evidence>
<feature type="domain" description="U-box" evidence="6">
    <location>
        <begin position="939"/>
        <end position="1011"/>
    </location>
</feature>
<feature type="domain" description="SAM" evidence="5">
    <location>
        <begin position="865"/>
        <end position="910"/>
    </location>
</feature>
<dbReference type="SUPFAM" id="SSF101908">
    <property type="entry name" value="Putative isomerase YbhE"/>
    <property type="match status" value="1"/>
</dbReference>
<feature type="repeat" description="WD" evidence="4">
    <location>
        <begin position="198"/>
        <end position="239"/>
    </location>
</feature>
<dbReference type="InterPro" id="IPR036322">
    <property type="entry name" value="WD40_repeat_dom_sf"/>
</dbReference>
<feature type="repeat" description="WD" evidence="4">
    <location>
        <begin position="573"/>
        <end position="614"/>
    </location>
</feature>
<dbReference type="Gene3D" id="2.130.10.10">
    <property type="entry name" value="YVTN repeat-like/Quinoprotein amine dehydrogenase"/>
    <property type="match status" value="5"/>
</dbReference>
<feature type="repeat" description="WD" evidence="4">
    <location>
        <begin position="402"/>
        <end position="434"/>
    </location>
</feature>
<evidence type="ECO:0000256" key="3">
    <source>
        <dbReference type="ARBA" id="ARBA00022737"/>
    </source>
</evidence>
<evidence type="ECO:0000313" key="8">
    <source>
        <dbReference type="Proteomes" id="UP000007266"/>
    </source>
</evidence>
<dbReference type="EMBL" id="KQ971354">
    <property type="protein sequence ID" value="KYB26451.1"/>
    <property type="molecule type" value="Genomic_DNA"/>
</dbReference>
<dbReference type="PRINTS" id="PR00320">
    <property type="entry name" value="GPROTEINBRPT"/>
</dbReference>
<dbReference type="PANTHER" id="PTHR46573:SF1">
    <property type="entry name" value="WD REPEAT, SAM AND U-BOX DOMAIN-CONTAINING PROTEIN 1"/>
    <property type="match status" value="1"/>
</dbReference>
<dbReference type="SMART" id="SM00504">
    <property type="entry name" value="Ubox"/>
    <property type="match status" value="1"/>
</dbReference>
<accession>A0A139WF14</accession>
<dbReference type="AlphaFoldDB" id="A0A139WF14"/>
<evidence type="ECO:0000256" key="1">
    <source>
        <dbReference type="ARBA" id="ARBA00020894"/>
    </source>
</evidence>
<feature type="repeat" description="WD" evidence="4">
    <location>
        <begin position="615"/>
        <end position="647"/>
    </location>
</feature>
<reference evidence="7 8" key="1">
    <citation type="journal article" date="2008" name="Nature">
        <title>The genome of the model beetle and pest Tribolium castaneum.</title>
        <authorList>
            <consortium name="Tribolium Genome Sequencing Consortium"/>
            <person name="Richards S."/>
            <person name="Gibbs R.A."/>
            <person name="Weinstock G.M."/>
            <person name="Brown S.J."/>
            <person name="Denell R."/>
            <person name="Beeman R.W."/>
            <person name="Gibbs R."/>
            <person name="Beeman R.W."/>
            <person name="Brown S.J."/>
            <person name="Bucher G."/>
            <person name="Friedrich M."/>
            <person name="Grimmelikhuijzen C.J."/>
            <person name="Klingler M."/>
            <person name="Lorenzen M."/>
            <person name="Richards S."/>
            <person name="Roth S."/>
            <person name="Schroder R."/>
            <person name="Tautz D."/>
            <person name="Zdobnov E.M."/>
            <person name="Muzny D."/>
            <person name="Gibbs R.A."/>
            <person name="Weinstock G.M."/>
            <person name="Attaway T."/>
            <person name="Bell S."/>
            <person name="Buhay C.J."/>
            <person name="Chandrabose M.N."/>
            <person name="Chavez D."/>
            <person name="Clerk-Blankenburg K.P."/>
            <person name="Cree A."/>
            <person name="Dao M."/>
            <person name="Davis C."/>
            <person name="Chacko J."/>
            <person name="Dinh H."/>
            <person name="Dugan-Rocha S."/>
            <person name="Fowler G."/>
            <person name="Garner T.T."/>
            <person name="Garnes J."/>
            <person name="Gnirke A."/>
            <person name="Hawes A."/>
            <person name="Hernandez J."/>
            <person name="Hines S."/>
            <person name="Holder M."/>
            <person name="Hume J."/>
            <person name="Jhangiani S.N."/>
            <person name="Joshi V."/>
            <person name="Khan Z.M."/>
            <person name="Jackson L."/>
            <person name="Kovar C."/>
            <person name="Kowis A."/>
            <person name="Lee S."/>
            <person name="Lewis L.R."/>
            <person name="Margolis J."/>
            <person name="Morgan M."/>
            <person name="Nazareth L.V."/>
            <person name="Nguyen N."/>
            <person name="Okwuonu G."/>
            <person name="Parker D."/>
            <person name="Richards S."/>
            <person name="Ruiz S.J."/>
            <person name="Santibanez J."/>
            <person name="Savard J."/>
            <person name="Scherer S.E."/>
            <person name="Schneider B."/>
            <person name="Sodergren E."/>
            <person name="Tautz D."/>
            <person name="Vattahil S."/>
            <person name="Villasana D."/>
            <person name="White C.S."/>
            <person name="Wright R."/>
            <person name="Park Y."/>
            <person name="Beeman R.W."/>
            <person name="Lord J."/>
            <person name="Oppert B."/>
            <person name="Lorenzen M."/>
            <person name="Brown S."/>
            <person name="Wang L."/>
            <person name="Savard J."/>
            <person name="Tautz D."/>
            <person name="Richards S."/>
            <person name="Weinstock G."/>
            <person name="Gibbs R.A."/>
            <person name="Liu Y."/>
            <person name="Worley K."/>
            <person name="Weinstock G."/>
            <person name="Elsik C.G."/>
            <person name="Reese J.T."/>
            <person name="Elhaik E."/>
            <person name="Landan G."/>
            <person name="Graur D."/>
            <person name="Arensburger P."/>
            <person name="Atkinson P."/>
            <person name="Beeman R.W."/>
            <person name="Beidler J."/>
            <person name="Brown S.J."/>
            <person name="Demuth J.P."/>
            <person name="Drury D.W."/>
            <person name="Du Y.Z."/>
            <person name="Fujiwara H."/>
            <person name="Lorenzen M."/>
            <person name="Maselli V."/>
            <person name="Osanai M."/>
            <person name="Park Y."/>
            <person name="Robertson H.M."/>
            <person name="Tu Z."/>
            <person name="Wang J.J."/>
            <person name="Wang S."/>
            <person name="Richards S."/>
            <person name="Song H."/>
            <person name="Zhang L."/>
            <person name="Sodergren E."/>
            <person name="Werner D."/>
            <person name="Stanke M."/>
            <person name="Morgenstern B."/>
            <person name="Solovyev V."/>
            <person name="Kosarev P."/>
            <person name="Brown G."/>
            <person name="Chen H.C."/>
            <person name="Ermolaeva O."/>
            <person name="Hlavina W."/>
            <person name="Kapustin Y."/>
            <person name="Kiryutin B."/>
            <person name="Kitts P."/>
            <person name="Maglott D."/>
            <person name="Pruitt K."/>
            <person name="Sapojnikov V."/>
            <person name="Souvorov A."/>
            <person name="Mackey A.J."/>
            <person name="Waterhouse R.M."/>
            <person name="Wyder S."/>
            <person name="Zdobnov E.M."/>
            <person name="Zdobnov E.M."/>
            <person name="Wyder S."/>
            <person name="Kriventseva E.V."/>
            <person name="Kadowaki T."/>
            <person name="Bork P."/>
            <person name="Aranda M."/>
            <person name="Bao R."/>
            <person name="Beermann A."/>
            <person name="Berns N."/>
            <person name="Bolognesi R."/>
            <person name="Bonneton F."/>
            <person name="Bopp D."/>
            <person name="Brown S.J."/>
            <person name="Bucher G."/>
            <person name="Butts T."/>
            <person name="Chaumot A."/>
            <person name="Denell R.E."/>
            <person name="Ferrier D.E."/>
            <person name="Friedrich M."/>
            <person name="Gordon C.M."/>
            <person name="Jindra M."/>
            <person name="Klingler M."/>
            <person name="Lan Q."/>
            <person name="Lattorff H.M."/>
            <person name="Laudet V."/>
            <person name="von Levetsow C."/>
            <person name="Liu Z."/>
            <person name="Lutz R."/>
            <person name="Lynch J.A."/>
            <person name="da Fonseca R.N."/>
            <person name="Posnien N."/>
            <person name="Reuter R."/>
            <person name="Roth S."/>
            <person name="Savard J."/>
            <person name="Schinko J.B."/>
            <person name="Schmitt C."/>
            <person name="Schoppmeier M."/>
            <person name="Schroder R."/>
            <person name="Shippy T.D."/>
            <person name="Simonnet F."/>
            <person name="Marques-Souza H."/>
            <person name="Tautz D."/>
            <person name="Tomoyasu Y."/>
            <person name="Trauner J."/>
            <person name="Van der Zee M."/>
            <person name="Vervoort M."/>
            <person name="Wittkopp N."/>
            <person name="Wimmer E.A."/>
            <person name="Yang X."/>
            <person name="Jones A.K."/>
            <person name="Sattelle D.B."/>
            <person name="Ebert P.R."/>
            <person name="Nelson D."/>
            <person name="Scott J.G."/>
            <person name="Beeman R.W."/>
            <person name="Muthukrishnan S."/>
            <person name="Kramer K.J."/>
            <person name="Arakane Y."/>
            <person name="Beeman R.W."/>
            <person name="Zhu Q."/>
            <person name="Hogenkamp D."/>
            <person name="Dixit R."/>
            <person name="Oppert B."/>
            <person name="Jiang H."/>
            <person name="Zou Z."/>
            <person name="Marshall J."/>
            <person name="Elpidina E."/>
            <person name="Vinokurov K."/>
            <person name="Oppert C."/>
            <person name="Zou Z."/>
            <person name="Evans J."/>
            <person name="Lu Z."/>
            <person name="Zhao P."/>
            <person name="Sumathipala N."/>
            <person name="Altincicek B."/>
            <person name="Vilcinskas A."/>
            <person name="Williams M."/>
            <person name="Hultmark D."/>
            <person name="Hetru C."/>
            <person name="Jiang H."/>
            <person name="Grimmelikhuijzen C.J."/>
            <person name="Hauser F."/>
            <person name="Cazzamali G."/>
            <person name="Williamson M."/>
            <person name="Park Y."/>
            <person name="Li B."/>
            <person name="Tanaka Y."/>
            <person name="Predel R."/>
            <person name="Neupert S."/>
            <person name="Schachtner J."/>
            <person name="Verleyen P."/>
            <person name="Raible F."/>
            <person name="Bork P."/>
            <person name="Friedrich M."/>
            <person name="Walden K.K."/>
            <person name="Robertson H.M."/>
            <person name="Angeli S."/>
            <person name="Foret S."/>
            <person name="Bucher G."/>
            <person name="Schuetz S."/>
            <person name="Maleszka R."/>
            <person name="Wimmer E.A."/>
            <person name="Beeman R.W."/>
            <person name="Lorenzen M."/>
            <person name="Tomoyasu Y."/>
            <person name="Miller S.C."/>
            <person name="Grossmann D."/>
            <person name="Bucher G."/>
        </authorList>
    </citation>
    <scope>NUCLEOTIDE SEQUENCE [LARGE SCALE GENOMIC DNA]</scope>
    <source>
        <strain evidence="7 8">Georgia GA2</strain>
    </source>
</reference>
<feature type="repeat" description="WD" evidence="4">
    <location>
        <begin position="241"/>
        <end position="282"/>
    </location>
</feature>
<keyword evidence="3" id="KW-0677">Repeat</keyword>
<evidence type="ECO:0000313" key="7">
    <source>
        <dbReference type="EMBL" id="KYB26451.1"/>
    </source>
</evidence>
<evidence type="ECO:0000259" key="6">
    <source>
        <dbReference type="PROSITE" id="PS51698"/>
    </source>
</evidence>
<evidence type="ECO:0000259" key="5">
    <source>
        <dbReference type="PROSITE" id="PS50105"/>
    </source>
</evidence>
<dbReference type="InterPro" id="IPR003613">
    <property type="entry name" value="Ubox_domain"/>
</dbReference>
<dbReference type="InterPro" id="IPR020472">
    <property type="entry name" value="WD40_PAC1"/>
</dbReference>
<reference evidence="7 8" key="2">
    <citation type="journal article" date="2010" name="Nucleic Acids Res.">
        <title>BeetleBase in 2010: revisions to provide comprehensive genomic information for Tribolium castaneum.</title>
        <authorList>
            <person name="Kim H.S."/>
            <person name="Murphy T."/>
            <person name="Xia J."/>
            <person name="Caragea D."/>
            <person name="Park Y."/>
            <person name="Beeman R.W."/>
            <person name="Lorenzen M.D."/>
            <person name="Butcher S."/>
            <person name="Manak J.R."/>
            <person name="Brown S.J."/>
        </authorList>
    </citation>
    <scope>GENOME REANNOTATION</scope>
    <source>
        <strain evidence="7 8">Georgia GA2</strain>
    </source>
</reference>
<proteinExistence type="predicted"/>
<protein>
    <recommendedName>
        <fullName evidence="1">WD repeat, SAM and U-box domain-containing protein 1</fullName>
    </recommendedName>
</protein>
<keyword evidence="8" id="KW-1185">Reference proteome</keyword>
<name>A0A139WF14_TRICA</name>
<feature type="repeat" description="WD" evidence="4">
    <location>
        <begin position="656"/>
        <end position="697"/>
    </location>
</feature>
<dbReference type="InParanoid" id="A0A139WF14"/>
<dbReference type="PROSITE" id="PS50105">
    <property type="entry name" value="SAM_DOMAIN"/>
    <property type="match status" value="1"/>
</dbReference>
<keyword evidence="2 4" id="KW-0853">WD repeat</keyword>
<sequence length="1011" mass="112123">MWRSTCGAGGGTGALGALLGALSRRISRIGGCFADESACRHKMAGPRLGPPVNVQRLSFSLLCLSPSHTARAVTSRPDAHWKNNDADYSFRRVVTATTAEARTPETRTKTTASRRPRVPRFALVLIRCDFFRPVFRAKMSITGNEIKIIQSLSGHRSDVTSSDFASDYTLVTGSSDKTVRVWEWVRGFGYVERAFSPLRGHKYQVTCVRISPQGAMLASASVDGTAVLWNLHSGLKIYTMVQVNGDAIRVCRFAPDSSILVTAGDNGAVCVWDLVHRSLIRTIVEHEGTTTSLTFTPDSQYLISACSLEVLKIWYVQDLVDTTSDSSCCPVAKCENAHDLGVVCAEISKKITTDEDDPLIKRYTMATSGNSNEIKIWTITSKSTPKHKNAVNEVAVEYCDSFDGHNSSVTCIRYTNNGAYLVSSSLDKLVKIWDEEGNCVATLRGHTRYVNCVAVSKDCLLAASGSTGSNDKLILVWDLTGNLTTDSELVKPLRLSFNSLGAIPELQLMRNAESNDNEVKLLEKIDDISEGAINCCSFNSSGILATGSGDKLVRLFRVVEENNNVEELSYSPLEGHTYPVNYVEFSRDGSKLASCSLDGGTNIWESETGEKVASLPENSLSVKVCRFSPDGNFLITAGDDEKATIWDSEFKPIATLEGHLDAVTSASFTPDAAIIATTSFNADFRLWKNESYETITVQEDAHDYGIQSCDFSQNLEPVPNNIIDVQSYLLGTCGNDGFVKLWRISVPKKNDELGFEEIEVKVWRVLRGHGGNVICVRFSPNVSEIICSTATDRQARIWSVYSAECLYVLDHDSIVTACAFSSDCSLVATGCIDKTLWLWRMPQQLVFRTIVATKIQCRTKALIDWSTSDVVRWLRNMDLADMTENAQNTFLDGQKILTLSEEQICSGLELSEEQSERLSRELRWLKQDELQISQTKNCEIPHEFLCPITHEIMREPVTCSDGFTYEKNAICEWFMSGKYSSPLTNEILTNTEYTYNHELRNAIHSFLEQDD</sequence>
<feature type="repeat" description="WD" evidence="4">
    <location>
        <begin position="443"/>
        <end position="487"/>
    </location>
</feature>
<feature type="repeat" description="WD" evidence="4">
    <location>
        <begin position="152"/>
        <end position="183"/>
    </location>
</feature>
<dbReference type="GO" id="GO:0004842">
    <property type="term" value="F:ubiquitin-protein transferase activity"/>
    <property type="evidence" value="ECO:0007669"/>
    <property type="project" value="InterPro"/>
</dbReference>
<dbReference type="CDD" id="cd00200">
    <property type="entry name" value="WD40"/>
    <property type="match status" value="2"/>
</dbReference>